<dbReference type="RefSeq" id="WP_283766877.1">
    <property type="nucleotide sequence ID" value="NZ_JAQOSO010000055.1"/>
</dbReference>
<keyword evidence="1" id="KW-0175">Coiled coil</keyword>
<evidence type="ECO:0000256" key="2">
    <source>
        <dbReference type="SAM" id="MobiDB-lite"/>
    </source>
</evidence>
<organism evidence="3 4">
    <name type="scientific">Roseofilum capinflatum BLCC-M114</name>
    <dbReference type="NCBI Taxonomy" id="3022440"/>
    <lineage>
        <taxon>Bacteria</taxon>
        <taxon>Bacillati</taxon>
        <taxon>Cyanobacteriota</taxon>
        <taxon>Cyanophyceae</taxon>
        <taxon>Desertifilales</taxon>
        <taxon>Desertifilaceae</taxon>
        <taxon>Roseofilum</taxon>
        <taxon>Roseofilum capinflatum</taxon>
    </lineage>
</organism>
<accession>A0ABT7B5V8</accession>
<feature type="coiled-coil region" evidence="1">
    <location>
        <begin position="285"/>
        <end position="333"/>
    </location>
</feature>
<sequence>MAKKPTNRNTKAEILEAYQELLQEKKELEKQASQTPQPQQPLVKPTPVIEHPSAQNSVNRVTDRVSEPMKKVLQDLGKIQATFGGALNELSEKLLKEASQLEAVEEQVNLEQEQLQQLYDLEVSETTLDELIEQYQTQAKTFEREWEEQRETLEQRLAEARQVWQKEQQTHQREIQERNQATQTQQTRDAETYNYNLQLQRKLDEEAYQQGREQLEQELVELRETQEQAWQEREEAIAEREKAYTEAKAKVEAFPQELEQNIKRGKENGRNIGQYQVKVKADLRAQEIESQKKIYELRLQGLSETIQNQESRIQNLSKQLDSALKQVQDLAVKAIEGTSSSKSSEALKEIALEQAKQMKGK</sequence>
<protein>
    <submittedName>
        <fullName evidence="3">Uncharacterized protein</fullName>
    </submittedName>
</protein>
<name>A0ABT7B5V8_9CYAN</name>
<evidence type="ECO:0000313" key="3">
    <source>
        <dbReference type="EMBL" id="MDJ1174550.1"/>
    </source>
</evidence>
<feature type="region of interest" description="Disordered" evidence="2">
    <location>
        <begin position="25"/>
        <end position="62"/>
    </location>
</feature>
<feature type="coiled-coil region" evidence="1">
    <location>
        <begin position="87"/>
        <end position="170"/>
    </location>
</feature>
<proteinExistence type="predicted"/>
<keyword evidence="4" id="KW-1185">Reference proteome</keyword>
<evidence type="ECO:0000313" key="4">
    <source>
        <dbReference type="Proteomes" id="UP001235849"/>
    </source>
</evidence>
<feature type="coiled-coil region" evidence="1">
    <location>
        <begin position="205"/>
        <end position="235"/>
    </location>
</feature>
<dbReference type="EMBL" id="JAQOSO010000055">
    <property type="protein sequence ID" value="MDJ1174550.1"/>
    <property type="molecule type" value="Genomic_DNA"/>
</dbReference>
<dbReference type="Proteomes" id="UP001235849">
    <property type="component" value="Unassembled WGS sequence"/>
</dbReference>
<gene>
    <name evidence="3" type="ORF">PMG25_10655</name>
</gene>
<reference evidence="3 4" key="1">
    <citation type="submission" date="2023-01" db="EMBL/GenBank/DDBJ databases">
        <title>Novel diversity within Roseofilum (Cyanobacteria; Desertifilaceae) from marine benthic mats with descriptions of four novel species.</title>
        <authorList>
            <person name="Wang Y."/>
            <person name="Berthold D.E."/>
            <person name="Hu J."/>
            <person name="Lefler F.W."/>
            <person name="Laughinghouse H.D. IV."/>
        </authorList>
    </citation>
    <scope>NUCLEOTIDE SEQUENCE [LARGE SCALE GENOMIC DNA]</scope>
    <source>
        <strain evidence="3 4">BLCC-M114</strain>
    </source>
</reference>
<evidence type="ECO:0000256" key="1">
    <source>
        <dbReference type="SAM" id="Coils"/>
    </source>
</evidence>
<comment type="caution">
    <text evidence="3">The sequence shown here is derived from an EMBL/GenBank/DDBJ whole genome shotgun (WGS) entry which is preliminary data.</text>
</comment>